<dbReference type="InterPro" id="IPR002110">
    <property type="entry name" value="Ankyrin_rpt"/>
</dbReference>
<feature type="compositionally biased region" description="Low complexity" evidence="14">
    <location>
        <begin position="31"/>
        <end position="42"/>
    </location>
</feature>
<evidence type="ECO:0000256" key="14">
    <source>
        <dbReference type="SAM" id="MobiDB-lite"/>
    </source>
</evidence>
<dbReference type="PROSITE" id="PS52044">
    <property type="entry name" value="VLRF1"/>
    <property type="match status" value="1"/>
</dbReference>
<dbReference type="AlphaFoldDB" id="A0A197K8P5"/>
<evidence type="ECO:0000313" key="16">
    <source>
        <dbReference type="EMBL" id="OAQ32784.1"/>
    </source>
</evidence>
<evidence type="ECO:0000256" key="9">
    <source>
        <dbReference type="ARBA" id="ARBA00022801"/>
    </source>
</evidence>
<dbReference type="Proteomes" id="UP000078512">
    <property type="component" value="Unassembled WGS sequence"/>
</dbReference>
<accession>A0A197K8P5</accession>
<name>A0A197K8P5_9FUNG</name>
<feature type="region of interest" description="Disordered" evidence="14">
    <location>
        <begin position="1"/>
        <end position="42"/>
    </location>
</feature>
<dbReference type="OrthoDB" id="429841at2759"/>
<dbReference type="InterPro" id="IPR036770">
    <property type="entry name" value="Ankyrin_rpt-contain_sf"/>
</dbReference>
<feature type="compositionally biased region" description="Polar residues" evidence="14">
    <location>
        <begin position="809"/>
        <end position="819"/>
    </location>
</feature>
<dbReference type="PANTHER" id="PTHR16036:SF2">
    <property type="entry name" value="TRNA ENDONUCLEASE ANKZF1"/>
    <property type="match status" value="1"/>
</dbReference>
<dbReference type="InterPro" id="IPR041540">
    <property type="entry name" value="VATC"/>
</dbReference>
<evidence type="ECO:0000256" key="8">
    <source>
        <dbReference type="ARBA" id="ARBA00022771"/>
    </source>
</evidence>
<evidence type="ECO:0000256" key="3">
    <source>
        <dbReference type="ARBA" id="ARBA00022490"/>
    </source>
</evidence>
<keyword evidence="8" id="KW-0863">Zinc-finger</keyword>
<dbReference type="Pfam" id="PF18716">
    <property type="entry name" value="VATC"/>
    <property type="match status" value="1"/>
</dbReference>
<keyword evidence="7 13" id="KW-0255">Endonuclease</keyword>
<feature type="compositionally biased region" description="Low complexity" evidence="14">
    <location>
        <begin position="780"/>
        <end position="802"/>
    </location>
</feature>
<dbReference type="STRING" id="1314771.A0A197K8P5"/>
<evidence type="ECO:0000256" key="6">
    <source>
        <dbReference type="ARBA" id="ARBA00022737"/>
    </source>
</evidence>
<evidence type="ECO:0000256" key="11">
    <source>
        <dbReference type="ARBA" id="ARBA00023043"/>
    </source>
</evidence>
<keyword evidence="17" id="KW-1185">Reference proteome</keyword>
<feature type="region of interest" description="Disordered" evidence="14">
    <location>
        <begin position="70"/>
        <end position="97"/>
    </location>
</feature>
<keyword evidence="10" id="KW-0862">Zinc</keyword>
<feature type="region of interest" description="Disordered" evidence="14">
    <location>
        <begin position="330"/>
        <end position="382"/>
    </location>
</feature>
<keyword evidence="9 13" id="KW-0378">Hydrolase</keyword>
<dbReference type="GO" id="GO:0005737">
    <property type="term" value="C:cytoplasm"/>
    <property type="evidence" value="ECO:0007669"/>
    <property type="project" value="UniProtKB-SubCell"/>
</dbReference>
<dbReference type="GO" id="GO:0036503">
    <property type="term" value="P:ERAD pathway"/>
    <property type="evidence" value="ECO:0007669"/>
    <property type="project" value="TreeGrafter"/>
</dbReference>
<dbReference type="GO" id="GO:0008270">
    <property type="term" value="F:zinc ion binding"/>
    <property type="evidence" value="ECO:0007669"/>
    <property type="project" value="UniProtKB-KW"/>
</dbReference>
<feature type="compositionally biased region" description="Low complexity" evidence="14">
    <location>
        <begin position="84"/>
        <end position="97"/>
    </location>
</feature>
<feature type="compositionally biased region" description="Basic and acidic residues" evidence="14">
    <location>
        <begin position="754"/>
        <end position="775"/>
    </location>
</feature>
<dbReference type="GO" id="GO:0016787">
    <property type="term" value="F:hydrolase activity"/>
    <property type="evidence" value="ECO:0007669"/>
    <property type="project" value="UniProtKB-KW"/>
</dbReference>
<feature type="compositionally biased region" description="Polar residues" evidence="14">
    <location>
        <begin position="181"/>
        <end position="203"/>
    </location>
</feature>
<feature type="region of interest" description="Disordered" evidence="14">
    <location>
        <begin position="165"/>
        <end position="207"/>
    </location>
</feature>
<evidence type="ECO:0000259" key="15">
    <source>
        <dbReference type="PROSITE" id="PS52044"/>
    </source>
</evidence>
<evidence type="ECO:0000256" key="13">
    <source>
        <dbReference type="PROSITE-ProRule" id="PRU01389"/>
    </source>
</evidence>
<evidence type="ECO:0000256" key="4">
    <source>
        <dbReference type="ARBA" id="ARBA00022722"/>
    </source>
</evidence>
<dbReference type="Gene3D" id="1.25.40.20">
    <property type="entry name" value="Ankyrin repeat-containing domain"/>
    <property type="match status" value="1"/>
</dbReference>
<feature type="compositionally biased region" description="Acidic residues" evidence="14">
    <location>
        <begin position="367"/>
        <end position="382"/>
    </location>
</feature>
<evidence type="ECO:0000313" key="17">
    <source>
        <dbReference type="Proteomes" id="UP000078512"/>
    </source>
</evidence>
<protein>
    <recommendedName>
        <fullName evidence="15">VLRF1 domain-containing protein</fullName>
    </recommendedName>
</protein>
<proteinExistence type="inferred from homology"/>
<evidence type="ECO:0000256" key="10">
    <source>
        <dbReference type="ARBA" id="ARBA00022833"/>
    </source>
</evidence>
<evidence type="ECO:0000256" key="7">
    <source>
        <dbReference type="ARBA" id="ARBA00022759"/>
    </source>
</evidence>
<dbReference type="PANTHER" id="PTHR16036">
    <property type="entry name" value="ANKYRIN REPEAT AND ZINC FINGER DOMAIN-CONTAINING PROTEIN 1"/>
    <property type="match status" value="1"/>
</dbReference>
<feature type="compositionally biased region" description="Low complexity" evidence="14">
    <location>
        <begin position="15"/>
        <end position="24"/>
    </location>
</feature>
<feature type="region of interest" description="Disordered" evidence="14">
    <location>
        <begin position="750"/>
        <end position="821"/>
    </location>
</feature>
<dbReference type="InterPro" id="IPR041175">
    <property type="entry name" value="VLRF1/Vms1"/>
</dbReference>
<keyword evidence="3 13" id="KW-0963">Cytoplasm</keyword>
<keyword evidence="11" id="KW-0040">ANK repeat</keyword>
<feature type="domain" description="VLRF1" evidence="15">
    <location>
        <begin position="406"/>
        <end position="554"/>
    </location>
</feature>
<evidence type="ECO:0000256" key="1">
    <source>
        <dbReference type="ARBA" id="ARBA00004496"/>
    </source>
</evidence>
<feature type="active site" evidence="13">
    <location>
        <position position="459"/>
    </location>
</feature>
<keyword evidence="5" id="KW-0479">Metal-binding</keyword>
<comment type="domain">
    <text evidence="13">The VLRF1 domain mediates binding to the 60S ribosomal subunit.</text>
</comment>
<gene>
    <name evidence="16" type="ORF">K457DRAFT_29647</name>
</gene>
<evidence type="ECO:0000256" key="5">
    <source>
        <dbReference type="ARBA" id="ARBA00022723"/>
    </source>
</evidence>
<dbReference type="InterPro" id="IPR047139">
    <property type="entry name" value="ANKZ1/VMS1"/>
</dbReference>
<sequence>MNDNNSNHTTDDNIHTTASSTSTHAESKHLTTTATDVTTTASAGPTTPLSVFFLPQDLITSLVPQAPTDSLGLFPPLPHESTRDTATTNTNNDTDGATVQRSATSLDSAVPSCRICGIANLESVEKQREHVRLDWHRYNLKQQLLDKSARPITEQQFENMIQDLSSISGSDTDDSDDDNQQKSTGTAAATVGSNNSNAVNSIRSGGAGGGVDDQEALIQSLMKKLELTVKQNQSARNQDPVLVLQQQALEQQLQEARSSPFIWFTSTLYDETVRLGIYKNALPNRGVCEDIVEYLKTVQFAVAPVVKKQKNNKLRREAKRAAAAAAAAAGGEAGAGQEQEPQQAIAKQDSIPSSDAAPASTPVTQPDAEDDDDDDEEEEQDQDWIKYQLQAKQQQQPAASIQPPKQARYWTLILIGGGHFAGVVMDLAGQVSSHGRDMKVVAHKTFHRYTVRRKQGGSQAAHGIANSAGARIRMYNEEALKLEVRELLEGWSHWIKQSECVFVHSPGNNRKVLYYENSVLSAAEKQGRLRSIPFMTRRPTLTELKRAFVELTSVKVSVLTKEALERQAQAEQDALEKAQAASASVSASASSKDQQKATVIPEAPAELLKLIELVKKGRAEAMSTHLLKHGIDPSQLLPLSTSTEYDIRRTPTILHLAAHHGQAHCVKLLLEKHNADPTTTTLSAAKAAAAVDGDGEDEEGTGALTGSSFTAYDIAKDKETRNAFRRAMALSPESWDWVGLAHVPSALTPEMEAEQERKAKEKTRKLLDAERERKKTSSRPGTPATRSGATTPTSTPTSTSSSLLGKNLATATSANSQLSPEMRMRLERERRANAAEARMAAMKQQETIRRAVQEGKNVCVACGKSLDGLTPFDKFGRKFCTTDCVAKGPA</sequence>
<keyword evidence="6" id="KW-0677">Repeat</keyword>
<evidence type="ECO:0000256" key="2">
    <source>
        <dbReference type="ARBA" id="ARBA00009262"/>
    </source>
</evidence>
<keyword evidence="4 13" id="KW-0540">Nuclease</keyword>
<reference evidence="16 17" key="1">
    <citation type="submission" date="2016-05" db="EMBL/GenBank/DDBJ databases">
        <title>Genome sequencing reveals origins of a unique bacterial endosymbiosis in the earliest lineages of terrestrial Fungi.</title>
        <authorList>
            <consortium name="DOE Joint Genome Institute"/>
            <person name="Uehling J."/>
            <person name="Gryganskyi A."/>
            <person name="Hameed K."/>
            <person name="Tschaplinski T."/>
            <person name="Misztal P."/>
            <person name="Wu S."/>
            <person name="Desiro A."/>
            <person name="Vande Pol N."/>
            <person name="Du Z.-Y."/>
            <person name="Zienkiewicz A."/>
            <person name="Zienkiewicz K."/>
            <person name="Morin E."/>
            <person name="Tisserant E."/>
            <person name="Splivallo R."/>
            <person name="Hainaut M."/>
            <person name="Henrissat B."/>
            <person name="Ohm R."/>
            <person name="Kuo A."/>
            <person name="Yan J."/>
            <person name="Lipzen A."/>
            <person name="Nolan M."/>
            <person name="Labutti K."/>
            <person name="Barry K."/>
            <person name="Goldstein A."/>
            <person name="Labbe J."/>
            <person name="Schadt C."/>
            <person name="Tuskan G."/>
            <person name="Grigoriev I."/>
            <person name="Martin F."/>
            <person name="Vilgalys R."/>
            <person name="Bonito G."/>
        </authorList>
    </citation>
    <scope>NUCLEOTIDE SEQUENCE [LARGE SCALE GENOMIC DNA]</scope>
    <source>
        <strain evidence="16 17">AG-77</strain>
    </source>
</reference>
<comment type="subcellular location">
    <subcellularLocation>
        <location evidence="1">Cytoplasm</location>
    </subcellularLocation>
</comment>
<dbReference type="GO" id="GO:0004519">
    <property type="term" value="F:endonuclease activity"/>
    <property type="evidence" value="ECO:0007669"/>
    <property type="project" value="UniProtKB-KW"/>
</dbReference>
<feature type="compositionally biased region" description="Low complexity" evidence="14">
    <location>
        <begin position="330"/>
        <end position="362"/>
    </location>
</feature>
<dbReference type="Pfam" id="PF18826">
    <property type="entry name" value="bVLRF1"/>
    <property type="match status" value="1"/>
</dbReference>
<comment type="similarity">
    <text evidence="2 13">Belongs to the ANKZF1/VMS1 family.</text>
</comment>
<dbReference type="EMBL" id="KV442023">
    <property type="protein sequence ID" value="OAQ32784.1"/>
    <property type="molecule type" value="Genomic_DNA"/>
</dbReference>
<dbReference type="Pfam" id="PF00023">
    <property type="entry name" value="Ank"/>
    <property type="match status" value="1"/>
</dbReference>
<organism evidence="16 17">
    <name type="scientific">Linnemannia elongata AG-77</name>
    <dbReference type="NCBI Taxonomy" id="1314771"/>
    <lineage>
        <taxon>Eukaryota</taxon>
        <taxon>Fungi</taxon>
        <taxon>Fungi incertae sedis</taxon>
        <taxon>Mucoromycota</taxon>
        <taxon>Mortierellomycotina</taxon>
        <taxon>Mortierellomycetes</taxon>
        <taxon>Mortierellales</taxon>
        <taxon>Mortierellaceae</taxon>
        <taxon>Linnemannia</taxon>
    </lineage>
</organism>
<evidence type="ECO:0000256" key="12">
    <source>
        <dbReference type="ARBA" id="ARBA00023054"/>
    </source>
</evidence>
<keyword evidence="12" id="KW-0175">Coiled coil</keyword>